<dbReference type="EMBL" id="JBHUHT010000012">
    <property type="protein sequence ID" value="MFD2096563.1"/>
    <property type="molecule type" value="Genomic_DNA"/>
</dbReference>
<protein>
    <submittedName>
        <fullName evidence="2">Uncharacterized protein</fullName>
    </submittedName>
</protein>
<proteinExistence type="predicted"/>
<dbReference type="Proteomes" id="UP001597380">
    <property type="component" value="Unassembled WGS sequence"/>
</dbReference>
<accession>A0ABW4XQ44</accession>
<dbReference type="RefSeq" id="WP_345339048.1">
    <property type="nucleotide sequence ID" value="NZ_BAABLI010000008.1"/>
</dbReference>
<evidence type="ECO:0000313" key="3">
    <source>
        <dbReference type="Proteomes" id="UP001597380"/>
    </source>
</evidence>
<evidence type="ECO:0000313" key="2">
    <source>
        <dbReference type="EMBL" id="MFD2096563.1"/>
    </source>
</evidence>
<sequence length="139" mass="14646">MKKLLIAKFVCLLSLVMALPAAATTLEEFTKMSHDDRVAVCAKFVASEDIGECASIKSSPEMIENKKAQNEAIQSCLSEGKGTPQDVAACANGKLRGQAGPSFSGDDYEKAVLVCSNNYQASDTNKIAACVASVLGKTH</sequence>
<organism evidence="2 3">
    <name type="scientific">Corallincola platygyrae</name>
    <dbReference type="NCBI Taxonomy" id="1193278"/>
    <lineage>
        <taxon>Bacteria</taxon>
        <taxon>Pseudomonadati</taxon>
        <taxon>Pseudomonadota</taxon>
        <taxon>Gammaproteobacteria</taxon>
        <taxon>Alteromonadales</taxon>
        <taxon>Psychromonadaceae</taxon>
        <taxon>Corallincola</taxon>
    </lineage>
</organism>
<comment type="caution">
    <text evidence="2">The sequence shown here is derived from an EMBL/GenBank/DDBJ whole genome shotgun (WGS) entry which is preliminary data.</text>
</comment>
<evidence type="ECO:0000256" key="1">
    <source>
        <dbReference type="SAM" id="SignalP"/>
    </source>
</evidence>
<name>A0ABW4XQ44_9GAMM</name>
<keyword evidence="3" id="KW-1185">Reference proteome</keyword>
<feature type="chain" id="PRO_5046676219" evidence="1">
    <location>
        <begin position="24"/>
        <end position="139"/>
    </location>
</feature>
<feature type="signal peptide" evidence="1">
    <location>
        <begin position="1"/>
        <end position="23"/>
    </location>
</feature>
<reference evidence="3" key="1">
    <citation type="journal article" date="2019" name="Int. J. Syst. Evol. Microbiol.">
        <title>The Global Catalogue of Microorganisms (GCM) 10K type strain sequencing project: providing services to taxonomists for standard genome sequencing and annotation.</title>
        <authorList>
            <consortium name="The Broad Institute Genomics Platform"/>
            <consortium name="The Broad Institute Genome Sequencing Center for Infectious Disease"/>
            <person name="Wu L."/>
            <person name="Ma J."/>
        </authorList>
    </citation>
    <scope>NUCLEOTIDE SEQUENCE [LARGE SCALE GENOMIC DNA]</scope>
    <source>
        <strain evidence="3">CGMCC 1.10992</strain>
    </source>
</reference>
<gene>
    <name evidence="2" type="ORF">ACFSJ3_11265</name>
</gene>
<keyword evidence="1" id="KW-0732">Signal</keyword>